<dbReference type="Proteomes" id="UP001193081">
    <property type="component" value="Unassembled WGS sequence"/>
</dbReference>
<sequence>MSSISLLATAPAAHAQADVALYDPPMCCSTGLCGPAIDQSLLDTNELVVALKARGLHVERYQMASAPQAFIGHPEVMRLVRERNMEALPITTVRGTVIKSGAYPTATEIEAALEGASA</sequence>
<evidence type="ECO:0000313" key="1">
    <source>
        <dbReference type="EMBL" id="MBP1464169.1"/>
    </source>
</evidence>
<dbReference type="Pfam" id="PF06953">
    <property type="entry name" value="ArsD"/>
    <property type="match status" value="1"/>
</dbReference>
<gene>
    <name evidence="1" type="primary">arsD</name>
    <name evidence="1" type="ORF">EYB53_000475</name>
</gene>
<dbReference type="Gene3D" id="3.40.30.10">
    <property type="entry name" value="Glutaredoxin"/>
    <property type="match status" value="1"/>
</dbReference>
<proteinExistence type="predicted"/>
<reference evidence="1 2" key="1">
    <citation type="submission" date="2021-03" db="EMBL/GenBank/DDBJ databases">
        <authorList>
            <person name="Grouzdev D.S."/>
        </authorList>
    </citation>
    <scope>NUCLEOTIDE SEQUENCE [LARGE SCALE GENOMIC DNA]</scope>
    <source>
        <strain evidence="1 2">M50-1</strain>
    </source>
</reference>
<dbReference type="InterPro" id="IPR010712">
    <property type="entry name" value="Arsenical-R_ArsD"/>
</dbReference>
<comment type="caution">
    <text evidence="1">The sequence shown here is derived from an EMBL/GenBank/DDBJ whole genome shotgun (WGS) entry which is preliminary data.</text>
</comment>
<name>A0ABS4D403_9CHLR</name>
<dbReference type="NCBIfam" id="NF033727">
    <property type="entry name" value="chaperon_ArsD"/>
    <property type="match status" value="1"/>
</dbReference>
<evidence type="ECO:0000313" key="2">
    <source>
        <dbReference type="Proteomes" id="UP001193081"/>
    </source>
</evidence>
<keyword evidence="2" id="KW-1185">Reference proteome</keyword>
<dbReference type="EMBL" id="SIJK02000001">
    <property type="protein sequence ID" value="MBP1464169.1"/>
    <property type="molecule type" value="Genomic_DNA"/>
</dbReference>
<dbReference type="RefSeq" id="WP_135475586.1">
    <property type="nucleotide sequence ID" value="NZ_SIJK02000001.1"/>
</dbReference>
<accession>A0ABS4D403</accession>
<organism evidence="1 2">
    <name type="scientific">Candidatus Chloroploca mongolica</name>
    <dbReference type="NCBI Taxonomy" id="2528176"/>
    <lineage>
        <taxon>Bacteria</taxon>
        <taxon>Bacillati</taxon>
        <taxon>Chloroflexota</taxon>
        <taxon>Chloroflexia</taxon>
        <taxon>Chloroflexales</taxon>
        <taxon>Chloroflexineae</taxon>
        <taxon>Oscillochloridaceae</taxon>
        <taxon>Candidatus Chloroploca</taxon>
    </lineage>
</organism>
<protein>
    <submittedName>
        <fullName evidence="1">Arsenite efflux transporter metallochaperone ArsD</fullName>
    </submittedName>
</protein>